<dbReference type="EMBL" id="JBHTCP010000010">
    <property type="protein sequence ID" value="MFC7371136.1"/>
    <property type="molecule type" value="Genomic_DNA"/>
</dbReference>
<evidence type="ECO:0000256" key="3">
    <source>
        <dbReference type="ARBA" id="ARBA00022801"/>
    </source>
</evidence>
<feature type="signal peptide" evidence="5">
    <location>
        <begin position="1"/>
        <end position="26"/>
    </location>
</feature>
<dbReference type="Pfam" id="PF01471">
    <property type="entry name" value="PG_binding_1"/>
    <property type="match status" value="1"/>
</dbReference>
<evidence type="ECO:0000313" key="7">
    <source>
        <dbReference type="EMBL" id="MFC7371136.1"/>
    </source>
</evidence>
<reference evidence="8" key="1">
    <citation type="journal article" date="2019" name="Int. J. Syst. Evol. Microbiol.">
        <title>The Global Catalogue of Microorganisms (GCM) 10K type strain sequencing project: providing services to taxonomists for standard genome sequencing and annotation.</title>
        <authorList>
            <consortium name="The Broad Institute Genomics Platform"/>
            <consortium name="The Broad Institute Genome Sequencing Center for Infectious Disease"/>
            <person name="Wu L."/>
            <person name="Ma J."/>
        </authorList>
    </citation>
    <scope>NUCLEOTIDE SEQUENCE [LARGE SCALE GENOMIC DNA]</scope>
    <source>
        <strain evidence="8">NBRC 106396</strain>
    </source>
</reference>
<dbReference type="Gene3D" id="3.90.1720.10">
    <property type="entry name" value="endopeptidase domain like (from Nostoc punctiforme)"/>
    <property type="match status" value="1"/>
</dbReference>
<evidence type="ECO:0000256" key="5">
    <source>
        <dbReference type="SAM" id="SignalP"/>
    </source>
</evidence>
<dbReference type="Proteomes" id="UP001596549">
    <property type="component" value="Unassembled WGS sequence"/>
</dbReference>
<dbReference type="RefSeq" id="WP_379747412.1">
    <property type="nucleotide sequence ID" value="NZ_JBHTCP010000010.1"/>
</dbReference>
<dbReference type="Gene3D" id="1.10.101.10">
    <property type="entry name" value="PGBD-like superfamily/PGBD"/>
    <property type="match status" value="1"/>
</dbReference>
<evidence type="ECO:0000256" key="2">
    <source>
        <dbReference type="ARBA" id="ARBA00022670"/>
    </source>
</evidence>
<dbReference type="InterPro" id="IPR000064">
    <property type="entry name" value="NLP_P60_dom"/>
</dbReference>
<feature type="domain" description="NlpC/P60" evidence="6">
    <location>
        <begin position="111"/>
        <end position="233"/>
    </location>
</feature>
<comment type="similarity">
    <text evidence="1">Belongs to the peptidase C40 family.</text>
</comment>
<dbReference type="InterPro" id="IPR038765">
    <property type="entry name" value="Papain-like_cys_pep_sf"/>
</dbReference>
<keyword evidence="2" id="KW-0645">Protease</keyword>
<keyword evidence="3" id="KW-0378">Hydrolase</keyword>
<name>A0ABW2NL39_9BACL</name>
<evidence type="ECO:0000256" key="1">
    <source>
        <dbReference type="ARBA" id="ARBA00007074"/>
    </source>
</evidence>
<keyword evidence="8" id="KW-1185">Reference proteome</keyword>
<dbReference type="PROSITE" id="PS51935">
    <property type="entry name" value="NLPC_P60"/>
    <property type="match status" value="1"/>
</dbReference>
<dbReference type="InterPro" id="IPR051202">
    <property type="entry name" value="Peptidase_C40"/>
</dbReference>
<dbReference type="SUPFAM" id="SSF47090">
    <property type="entry name" value="PGBD-like"/>
    <property type="match status" value="1"/>
</dbReference>
<dbReference type="InterPro" id="IPR002477">
    <property type="entry name" value="Peptidoglycan-bd-like"/>
</dbReference>
<dbReference type="SUPFAM" id="SSF54001">
    <property type="entry name" value="Cysteine proteinases"/>
    <property type="match status" value="1"/>
</dbReference>
<keyword evidence="4" id="KW-0788">Thiol protease</keyword>
<evidence type="ECO:0000256" key="4">
    <source>
        <dbReference type="ARBA" id="ARBA00022807"/>
    </source>
</evidence>
<organism evidence="7 8">
    <name type="scientific">Fictibacillus iocasae</name>
    <dbReference type="NCBI Taxonomy" id="2715437"/>
    <lineage>
        <taxon>Bacteria</taxon>
        <taxon>Bacillati</taxon>
        <taxon>Bacillota</taxon>
        <taxon>Bacilli</taxon>
        <taxon>Bacillales</taxon>
        <taxon>Fictibacillaceae</taxon>
        <taxon>Fictibacillus</taxon>
    </lineage>
</organism>
<dbReference type="Pfam" id="PF00877">
    <property type="entry name" value="NLPC_P60"/>
    <property type="match status" value="1"/>
</dbReference>
<dbReference type="PANTHER" id="PTHR47053:SF1">
    <property type="entry name" value="MUREIN DD-ENDOPEPTIDASE MEPH-RELATED"/>
    <property type="match status" value="1"/>
</dbReference>
<comment type="caution">
    <text evidence="7">The sequence shown here is derived from an EMBL/GenBank/DDBJ whole genome shotgun (WGS) entry which is preliminary data.</text>
</comment>
<protein>
    <submittedName>
        <fullName evidence="7">C40 family peptidase</fullName>
    </submittedName>
</protein>
<evidence type="ECO:0000259" key="6">
    <source>
        <dbReference type="PROSITE" id="PS51935"/>
    </source>
</evidence>
<gene>
    <name evidence="7" type="ORF">ACFQPF_05555</name>
</gene>
<feature type="chain" id="PRO_5045378812" evidence="5">
    <location>
        <begin position="27"/>
        <end position="233"/>
    </location>
</feature>
<keyword evidence="5" id="KW-0732">Signal</keyword>
<dbReference type="InterPro" id="IPR036365">
    <property type="entry name" value="PGBD-like_sf"/>
</dbReference>
<dbReference type="PANTHER" id="PTHR47053">
    <property type="entry name" value="MUREIN DD-ENDOPEPTIDASE MEPH-RELATED"/>
    <property type="match status" value="1"/>
</dbReference>
<dbReference type="InterPro" id="IPR036366">
    <property type="entry name" value="PGBDSf"/>
</dbReference>
<proteinExistence type="inferred from homology"/>
<sequence length="233" mass="25437">MKRVYTKTIGALTLAAAILIGQPSFAEAKLGDKSLSYGVKHKDVTDLQKALKKTGHFTYPTYTNYYGTYTKTAVSGFQKQNKLKVTGVADTKTIQAITKKAATLKSLKPVAAASSFDPDFALSLQGVRYRMGGTSPSTGFDCSGYVRYVMNEQGVSLPRTSREMFQRGTPAMTPQPGDLVFYDTNSNGKRDVSHVSIYLGNSRIIHAAGSQVKIDSMGNSYWNPRYMGAKKVL</sequence>
<accession>A0ABW2NL39</accession>
<evidence type="ECO:0000313" key="8">
    <source>
        <dbReference type="Proteomes" id="UP001596549"/>
    </source>
</evidence>